<keyword evidence="3" id="KW-1185">Reference proteome</keyword>
<dbReference type="SUPFAM" id="SSF55486">
    <property type="entry name" value="Metalloproteases ('zincins'), catalytic domain"/>
    <property type="match status" value="1"/>
</dbReference>
<feature type="chain" id="PRO_5019330827" description="Membrane metalloprotease" evidence="1">
    <location>
        <begin position="24"/>
        <end position="276"/>
    </location>
</feature>
<keyword evidence="1" id="KW-0732">Signal</keyword>
<evidence type="ECO:0008006" key="4">
    <source>
        <dbReference type="Google" id="ProtNLM"/>
    </source>
</evidence>
<feature type="signal peptide" evidence="1">
    <location>
        <begin position="1"/>
        <end position="23"/>
    </location>
</feature>
<sequence length="276" mass="29969">MKKKNFLYLLLGMALFISCSKDSDITSDPNSQGVNKSANLLATGASANDLLANTNYSNLLIEIGYVSGFRPTAEAMATFEAFLRARTFKASIEFTYKELSSPNQESLTNEEIAEMESENRTVYNTGDTMTLYIYFADAPSENDDESEGLVTLGAVYRNTSMVIYEATIRELIGNSVTISLADVETATLNHEFGHLLGLVNLGTTPVNPGHEDTEVDETQGEIGNNHCNVEGCLMRAELQFGGSLAKMMRSNVSKGLAAIPELDAECILDLQSNGGR</sequence>
<protein>
    <recommendedName>
        <fullName evidence="4">Membrane metalloprotease</fullName>
    </recommendedName>
</protein>
<dbReference type="PROSITE" id="PS51257">
    <property type="entry name" value="PROKAR_LIPOPROTEIN"/>
    <property type="match status" value="1"/>
</dbReference>
<evidence type="ECO:0000313" key="2">
    <source>
        <dbReference type="EMBL" id="RYC53550.1"/>
    </source>
</evidence>
<organism evidence="2 3">
    <name type="scientific">Flagellimonas olearia</name>
    <dbReference type="NCBI Taxonomy" id="552546"/>
    <lineage>
        <taxon>Bacteria</taxon>
        <taxon>Pseudomonadati</taxon>
        <taxon>Bacteroidota</taxon>
        <taxon>Flavobacteriia</taxon>
        <taxon>Flavobacteriales</taxon>
        <taxon>Flavobacteriaceae</taxon>
        <taxon>Flagellimonas</taxon>
    </lineage>
</organism>
<gene>
    <name evidence="2" type="ORF">DN53_04920</name>
</gene>
<dbReference type="RefSeq" id="WP_129653207.1">
    <property type="nucleotide sequence ID" value="NZ_ML142907.1"/>
</dbReference>
<evidence type="ECO:0000256" key="1">
    <source>
        <dbReference type="SAM" id="SignalP"/>
    </source>
</evidence>
<proteinExistence type="predicted"/>
<dbReference type="Proteomes" id="UP000290261">
    <property type="component" value="Unassembled WGS sequence"/>
</dbReference>
<accession>A0A444VSE0</accession>
<dbReference type="AlphaFoldDB" id="A0A444VSE0"/>
<name>A0A444VSE0_9FLAO</name>
<dbReference type="EMBL" id="JJMP01000001">
    <property type="protein sequence ID" value="RYC53550.1"/>
    <property type="molecule type" value="Genomic_DNA"/>
</dbReference>
<reference evidence="2 3" key="1">
    <citation type="submission" date="2014-04" db="EMBL/GenBank/DDBJ databases">
        <title>Whole genome of Muricauda olearia.</title>
        <authorList>
            <person name="Zhang X.-H."/>
            <person name="Tang K."/>
        </authorList>
    </citation>
    <scope>NUCLEOTIDE SEQUENCE [LARGE SCALE GENOMIC DNA]</scope>
    <source>
        <strain evidence="2 3">Th120</strain>
    </source>
</reference>
<evidence type="ECO:0000313" key="3">
    <source>
        <dbReference type="Proteomes" id="UP000290261"/>
    </source>
</evidence>
<comment type="caution">
    <text evidence="2">The sequence shown here is derived from an EMBL/GenBank/DDBJ whole genome shotgun (WGS) entry which is preliminary data.</text>
</comment>